<accession>A0A4Q9KBP2</accession>
<feature type="chain" id="PRO_5039254840" description="DUF559 domain-containing protein" evidence="1">
    <location>
        <begin position="22"/>
        <end position="268"/>
    </location>
</feature>
<organism evidence="2 3">
    <name type="scientific">Propioniciclava sinopodophylli</name>
    <dbReference type="NCBI Taxonomy" id="1837344"/>
    <lineage>
        <taxon>Bacteria</taxon>
        <taxon>Bacillati</taxon>
        <taxon>Actinomycetota</taxon>
        <taxon>Actinomycetes</taxon>
        <taxon>Propionibacteriales</taxon>
        <taxon>Propionibacteriaceae</taxon>
        <taxon>Propioniciclava</taxon>
    </lineage>
</organism>
<comment type="caution">
    <text evidence="2">The sequence shown here is derived from an EMBL/GenBank/DDBJ whole genome shotgun (WGS) entry which is preliminary data.</text>
</comment>
<proteinExistence type="predicted"/>
<dbReference type="InterPro" id="IPR011335">
    <property type="entry name" value="Restrct_endonuc-II-like"/>
</dbReference>
<dbReference type="Proteomes" id="UP000292373">
    <property type="component" value="Unassembled WGS sequence"/>
</dbReference>
<dbReference type="AlphaFoldDB" id="A0A4Q9KBP2"/>
<evidence type="ECO:0008006" key="4">
    <source>
        <dbReference type="Google" id="ProtNLM"/>
    </source>
</evidence>
<reference evidence="2 3" key="1">
    <citation type="submission" date="2019-01" db="EMBL/GenBank/DDBJ databases">
        <title>Lactibacter flavus gen. nov., sp. nov., a novel bacterium of the family Propionibacteriaceae isolated from raw milk and dairy products.</title>
        <authorList>
            <person name="Huptas C."/>
            <person name="Wenning M."/>
            <person name="Breitenwieser F."/>
            <person name="Doll E."/>
            <person name="Von Neubeck M."/>
            <person name="Busse H.-J."/>
            <person name="Scherer S."/>
        </authorList>
    </citation>
    <scope>NUCLEOTIDE SEQUENCE [LARGE SCALE GENOMIC DNA]</scope>
    <source>
        <strain evidence="2 3">KCTC 33808</strain>
    </source>
</reference>
<evidence type="ECO:0000313" key="2">
    <source>
        <dbReference type="EMBL" id="TBT83328.1"/>
    </source>
</evidence>
<sequence length="268" mass="28681">MLRGRYATPAAAASFAVRVLALLSLDPDAVLIGASAAVALGWREPAPGEAVEAASRRVQGSRPGFLLTRRSIDPDLVVERGEALDSLSGAGTVGVQCTNEAVTTLDLARRDGADSIDEALRDGQPLAALHATLAQQKGRAGNRRLRTYLADSRDEPWSAAERAGHRSLRAVAVTGWVANWAVERAPGRTVFLDVALPHLWLGIEIDGYEHHGARAAFRSDRLRDLDLRRLGWEVVRVPADWVLEDPGRFAALVAELAAQRAGLLGVAA</sequence>
<dbReference type="Gene3D" id="3.40.960.10">
    <property type="entry name" value="VSR Endonuclease"/>
    <property type="match status" value="1"/>
</dbReference>
<evidence type="ECO:0000313" key="3">
    <source>
        <dbReference type="Proteomes" id="UP000292373"/>
    </source>
</evidence>
<keyword evidence="3" id="KW-1185">Reference proteome</keyword>
<dbReference type="EMBL" id="SDMQ01000012">
    <property type="protein sequence ID" value="TBT83328.1"/>
    <property type="molecule type" value="Genomic_DNA"/>
</dbReference>
<dbReference type="OrthoDB" id="4310518at2"/>
<evidence type="ECO:0000256" key="1">
    <source>
        <dbReference type="SAM" id="SignalP"/>
    </source>
</evidence>
<gene>
    <name evidence="2" type="ORF">ET989_11605</name>
</gene>
<protein>
    <recommendedName>
        <fullName evidence="4">DUF559 domain-containing protein</fullName>
    </recommendedName>
</protein>
<keyword evidence="1" id="KW-0732">Signal</keyword>
<dbReference type="SUPFAM" id="SSF52980">
    <property type="entry name" value="Restriction endonuclease-like"/>
    <property type="match status" value="1"/>
</dbReference>
<name>A0A4Q9KBP2_9ACTN</name>
<feature type="signal peptide" evidence="1">
    <location>
        <begin position="1"/>
        <end position="21"/>
    </location>
</feature>